<evidence type="ECO:0000313" key="2">
    <source>
        <dbReference type="Proteomes" id="UP000257109"/>
    </source>
</evidence>
<dbReference type="Proteomes" id="UP000257109">
    <property type="component" value="Unassembled WGS sequence"/>
</dbReference>
<accession>A0A371FGU5</accession>
<feature type="non-terminal residue" evidence="1">
    <location>
        <position position="1"/>
    </location>
</feature>
<keyword evidence="2" id="KW-1185">Reference proteome</keyword>
<reference evidence="1" key="1">
    <citation type="submission" date="2018-05" db="EMBL/GenBank/DDBJ databases">
        <title>Draft genome of Mucuna pruriens seed.</title>
        <authorList>
            <person name="Nnadi N.E."/>
            <person name="Vos R."/>
            <person name="Hasami M.H."/>
            <person name="Devisetty U.K."/>
            <person name="Aguiy J.C."/>
        </authorList>
    </citation>
    <scope>NUCLEOTIDE SEQUENCE [LARGE SCALE GENOMIC DNA]</scope>
    <source>
        <strain evidence="1">JCA_2017</strain>
    </source>
</reference>
<protein>
    <submittedName>
        <fullName evidence="1">Uncharacterized protein</fullName>
    </submittedName>
</protein>
<name>A0A371FGU5_MUCPR</name>
<proteinExistence type="predicted"/>
<sequence>MYQSKIYELGISLSCTPIHILPIVTFFVKNFAISKTLSQDHGLLLEILTLPFSNMKILEATVLISTSITNLWIVSIETYWFQLAHYKWLHLGDHYIQFFHQSFFARFHHNKLRTLINLDNEWVYEERHIQSIVLDHYQFICTFKEHNPLLLHTSNNFPMIHSRPSLA</sequence>
<dbReference type="EMBL" id="QJKJ01009158">
    <property type="protein sequence ID" value="RDX77481.1"/>
    <property type="molecule type" value="Genomic_DNA"/>
</dbReference>
<gene>
    <name evidence="1" type="ORF">CR513_42389</name>
</gene>
<comment type="caution">
    <text evidence="1">The sequence shown here is derived from an EMBL/GenBank/DDBJ whole genome shotgun (WGS) entry which is preliminary data.</text>
</comment>
<dbReference type="AlphaFoldDB" id="A0A371FGU5"/>
<evidence type="ECO:0000313" key="1">
    <source>
        <dbReference type="EMBL" id="RDX77481.1"/>
    </source>
</evidence>
<organism evidence="1 2">
    <name type="scientific">Mucuna pruriens</name>
    <name type="common">Velvet bean</name>
    <name type="synonym">Dolichos pruriens</name>
    <dbReference type="NCBI Taxonomy" id="157652"/>
    <lineage>
        <taxon>Eukaryota</taxon>
        <taxon>Viridiplantae</taxon>
        <taxon>Streptophyta</taxon>
        <taxon>Embryophyta</taxon>
        <taxon>Tracheophyta</taxon>
        <taxon>Spermatophyta</taxon>
        <taxon>Magnoliopsida</taxon>
        <taxon>eudicotyledons</taxon>
        <taxon>Gunneridae</taxon>
        <taxon>Pentapetalae</taxon>
        <taxon>rosids</taxon>
        <taxon>fabids</taxon>
        <taxon>Fabales</taxon>
        <taxon>Fabaceae</taxon>
        <taxon>Papilionoideae</taxon>
        <taxon>50 kb inversion clade</taxon>
        <taxon>NPAAA clade</taxon>
        <taxon>indigoferoid/millettioid clade</taxon>
        <taxon>Phaseoleae</taxon>
        <taxon>Mucuna</taxon>
    </lineage>
</organism>